<feature type="region of interest" description="Disordered" evidence="1">
    <location>
        <begin position="486"/>
        <end position="657"/>
    </location>
</feature>
<dbReference type="OMA" id="QLHGIYD"/>
<dbReference type="OrthoDB" id="642895at2759"/>
<dbReference type="InterPro" id="IPR007145">
    <property type="entry name" value="MAP65_Ase1_PRC1"/>
</dbReference>
<dbReference type="STRING" id="13706.A0A1X2H6L5"/>
<dbReference type="GO" id="GO:0051256">
    <property type="term" value="P:mitotic spindle midzone assembly"/>
    <property type="evidence" value="ECO:0007669"/>
    <property type="project" value="TreeGrafter"/>
</dbReference>
<organism evidence="2 3">
    <name type="scientific">Syncephalastrum racemosum</name>
    <name type="common">Filamentous fungus</name>
    <dbReference type="NCBI Taxonomy" id="13706"/>
    <lineage>
        <taxon>Eukaryota</taxon>
        <taxon>Fungi</taxon>
        <taxon>Fungi incertae sedis</taxon>
        <taxon>Mucoromycota</taxon>
        <taxon>Mucoromycotina</taxon>
        <taxon>Mucoromycetes</taxon>
        <taxon>Mucorales</taxon>
        <taxon>Syncephalastraceae</taxon>
        <taxon>Syncephalastrum</taxon>
    </lineage>
</organism>
<comment type="caution">
    <text evidence="2">The sequence shown here is derived from an EMBL/GenBank/DDBJ whole genome shotgun (WGS) entry which is preliminary data.</text>
</comment>
<gene>
    <name evidence="2" type="ORF">BCR43DRAFT_495902</name>
</gene>
<dbReference type="Gene3D" id="1.20.58.1520">
    <property type="match status" value="1"/>
</dbReference>
<evidence type="ECO:0000313" key="2">
    <source>
        <dbReference type="EMBL" id="ORY94122.1"/>
    </source>
</evidence>
<dbReference type="GO" id="GO:0005737">
    <property type="term" value="C:cytoplasm"/>
    <property type="evidence" value="ECO:0007669"/>
    <property type="project" value="TreeGrafter"/>
</dbReference>
<sequence length="657" mass="76456">MKEMTHLDPFIQQLEQHIKELKITHDDIGTPSDGQQQEVNSLLEDMLKVAHAKVTDAHNTRTSLQQSIVDIRTTTAKLKRLMGQYTALDDSTTTGTLLDQHAEYTKEYAVVNTEYQSRLQDVQSLQQQLLSYSESLETFVRTDIIPSDDIDVSTPTITTLEDELKRCQQEYQARIDCVNQQARGIVQLWSILGMMPDNEKDSLLYHILEEASDDEKPALYKILVKDDSMRYAERRASQLEEVRQQREFRVHEITHALRRLWDRLKTPQAERDAFVEAHPGYSQPVLDAYENELKRLEVLKKERVQDFVMDARRDLYRLWDKLYFSIAERHAFEPAFQAVFNDETLEMHEAEIERLKLLAEDRKYILEKVEEHMKLLDEIHEFEEQTKNPARLFNKGGRDPGRLLREEKFRRRVAKQLPKIKKELKGALQEFQIMNGTPFCVNGEPYIHHLDADQSKKTSRASAKTPGSMTVAEAASEGLARGAMTSPRFKQTPHHGFRTPQPVRAIQDKKRRRRQQQRRDELREVDSAPSVFERIRENNLRQQQKCTQQEQQQQQQSSQQQSQQAPKSILKQKQRQRPRMSDNSESSRNSLFSRPSADENTAPSDVGEEETIKVQPQRVVHLKKRQQMHTLSDDENASLSLSIFDDGPELSDMSDLE</sequence>
<proteinExistence type="predicted"/>
<dbReference type="PANTHER" id="PTHR19321">
    <property type="entry name" value="PROTEIN REGULATOR OF CYTOKINESIS 1 PRC1-RELATED"/>
    <property type="match status" value="1"/>
</dbReference>
<dbReference type="PANTHER" id="PTHR19321:SF41">
    <property type="entry name" value="FASCETTO-RELATED"/>
    <property type="match status" value="1"/>
</dbReference>
<feature type="compositionally biased region" description="Polar residues" evidence="1">
    <location>
        <begin position="581"/>
        <end position="603"/>
    </location>
</feature>
<evidence type="ECO:0000256" key="1">
    <source>
        <dbReference type="SAM" id="MobiDB-lite"/>
    </source>
</evidence>
<dbReference type="InParanoid" id="A0A1X2H6L5"/>
<feature type="compositionally biased region" description="Acidic residues" evidence="1">
    <location>
        <begin position="646"/>
        <end position="657"/>
    </location>
</feature>
<protein>
    <submittedName>
        <fullName evidence="2">Microtubule associated protein-domain-containing protein</fullName>
    </submittedName>
</protein>
<feature type="compositionally biased region" description="Low complexity" evidence="1">
    <location>
        <begin position="542"/>
        <end position="564"/>
    </location>
</feature>
<dbReference type="Proteomes" id="UP000242180">
    <property type="component" value="Unassembled WGS sequence"/>
</dbReference>
<keyword evidence="3" id="KW-1185">Reference proteome</keyword>
<feature type="compositionally biased region" description="Basic and acidic residues" evidence="1">
    <location>
        <begin position="517"/>
        <end position="526"/>
    </location>
</feature>
<dbReference type="EMBL" id="MCGN01000008">
    <property type="protein sequence ID" value="ORY94122.1"/>
    <property type="molecule type" value="Genomic_DNA"/>
</dbReference>
<dbReference type="FunCoup" id="A0A1X2H6L5">
    <property type="interactions" value="271"/>
</dbReference>
<evidence type="ECO:0000313" key="3">
    <source>
        <dbReference type="Proteomes" id="UP000242180"/>
    </source>
</evidence>
<dbReference type="AlphaFoldDB" id="A0A1X2H6L5"/>
<accession>A0A1X2H6L5</accession>
<reference evidence="2 3" key="1">
    <citation type="submission" date="2016-07" db="EMBL/GenBank/DDBJ databases">
        <title>Pervasive Adenine N6-methylation of Active Genes in Fungi.</title>
        <authorList>
            <consortium name="DOE Joint Genome Institute"/>
            <person name="Mondo S.J."/>
            <person name="Dannebaum R.O."/>
            <person name="Kuo R.C."/>
            <person name="Labutti K."/>
            <person name="Haridas S."/>
            <person name="Kuo A."/>
            <person name="Salamov A."/>
            <person name="Ahrendt S.R."/>
            <person name="Lipzen A."/>
            <person name="Sullivan W."/>
            <person name="Andreopoulos W.B."/>
            <person name="Clum A."/>
            <person name="Lindquist E."/>
            <person name="Daum C."/>
            <person name="Ramamoorthy G.K."/>
            <person name="Gryganskyi A."/>
            <person name="Culley D."/>
            <person name="Magnuson J.K."/>
            <person name="James T.Y."/>
            <person name="O'Malley M.A."/>
            <person name="Stajich J.E."/>
            <person name="Spatafora J.W."/>
            <person name="Visel A."/>
            <person name="Grigoriev I.V."/>
        </authorList>
    </citation>
    <scope>NUCLEOTIDE SEQUENCE [LARGE SCALE GENOMIC DNA]</scope>
    <source>
        <strain evidence="2 3">NRRL 2496</strain>
    </source>
</reference>
<dbReference type="Pfam" id="PF03999">
    <property type="entry name" value="MAP65_ASE1"/>
    <property type="match status" value="1"/>
</dbReference>
<dbReference type="GO" id="GO:1990023">
    <property type="term" value="C:mitotic spindle midzone"/>
    <property type="evidence" value="ECO:0007669"/>
    <property type="project" value="TreeGrafter"/>
</dbReference>
<dbReference type="GO" id="GO:0008017">
    <property type="term" value="F:microtubule binding"/>
    <property type="evidence" value="ECO:0007669"/>
    <property type="project" value="InterPro"/>
</dbReference>
<name>A0A1X2H6L5_SYNRA</name>